<feature type="region of interest" description="Disordered" evidence="18">
    <location>
        <begin position="2440"/>
        <end position="2495"/>
    </location>
</feature>
<feature type="compositionally biased region" description="Low complexity" evidence="18">
    <location>
        <begin position="1283"/>
        <end position="1292"/>
    </location>
</feature>
<dbReference type="PROSITE" id="PS50016">
    <property type="entry name" value="ZF_PHD_2"/>
    <property type="match status" value="1"/>
</dbReference>
<feature type="compositionally biased region" description="Polar residues" evidence="18">
    <location>
        <begin position="1426"/>
        <end position="1444"/>
    </location>
</feature>
<feature type="compositionally biased region" description="Polar residues" evidence="18">
    <location>
        <begin position="2314"/>
        <end position="2323"/>
    </location>
</feature>
<keyword evidence="10" id="KW-0863">Zinc-finger</keyword>
<dbReference type="FunFam" id="1.10.10.10:FF:000123">
    <property type="entry name" value="Histone acetyltransferase"/>
    <property type="match status" value="1"/>
</dbReference>
<dbReference type="GO" id="GO:0010484">
    <property type="term" value="F:histone H3 acetyltransferase activity"/>
    <property type="evidence" value="ECO:0007669"/>
    <property type="project" value="TreeGrafter"/>
</dbReference>
<evidence type="ECO:0000313" key="24">
    <source>
        <dbReference type="Proteomes" id="UP000069272"/>
    </source>
</evidence>
<dbReference type="GO" id="GO:0003712">
    <property type="term" value="F:transcription coregulator activity"/>
    <property type="evidence" value="ECO:0007669"/>
    <property type="project" value="TreeGrafter"/>
</dbReference>
<dbReference type="GO" id="GO:0070776">
    <property type="term" value="C:MOZ/MORF histone acetyltransferase complex"/>
    <property type="evidence" value="ECO:0007669"/>
    <property type="project" value="TreeGrafter"/>
</dbReference>
<evidence type="ECO:0000256" key="16">
    <source>
        <dbReference type="ARBA" id="ARBA00023242"/>
    </source>
</evidence>
<evidence type="ECO:0000256" key="6">
    <source>
        <dbReference type="ARBA" id="ARBA00022553"/>
    </source>
</evidence>
<evidence type="ECO:0000313" key="23">
    <source>
        <dbReference type="EnsemblMetazoa" id="AALB008946-PA"/>
    </source>
</evidence>
<keyword evidence="4" id="KW-0678">Repressor</keyword>
<feature type="region of interest" description="Disordered" evidence="18">
    <location>
        <begin position="2253"/>
        <end position="2334"/>
    </location>
</feature>
<evidence type="ECO:0000259" key="20">
    <source>
        <dbReference type="PROSITE" id="PS51504"/>
    </source>
</evidence>
<dbReference type="PROSITE" id="PS51504">
    <property type="entry name" value="H15"/>
    <property type="match status" value="1"/>
</dbReference>
<feature type="region of interest" description="Disordered" evidence="18">
    <location>
        <begin position="2524"/>
        <end position="2574"/>
    </location>
</feature>
<dbReference type="SUPFAM" id="SSF46785">
    <property type="entry name" value="Winged helix' DNA-binding domain"/>
    <property type="match status" value="1"/>
</dbReference>
<dbReference type="GO" id="GO:0006357">
    <property type="term" value="P:regulation of transcription by RNA polymerase II"/>
    <property type="evidence" value="ECO:0007669"/>
    <property type="project" value="TreeGrafter"/>
</dbReference>
<keyword evidence="24" id="KW-1185">Reference proteome</keyword>
<name>A0A182FQX5_ANOAL</name>
<feature type="compositionally biased region" description="Polar residues" evidence="18">
    <location>
        <begin position="1293"/>
        <end position="1306"/>
    </location>
</feature>
<feature type="compositionally biased region" description="Low complexity" evidence="18">
    <location>
        <begin position="1949"/>
        <end position="2004"/>
    </location>
</feature>
<dbReference type="InterPro" id="IPR011011">
    <property type="entry name" value="Znf_FYVE_PHD"/>
</dbReference>
<feature type="compositionally biased region" description="Basic and acidic residues" evidence="18">
    <location>
        <begin position="1385"/>
        <end position="1402"/>
    </location>
</feature>
<keyword evidence="12" id="KW-0832">Ubl conjugation</keyword>
<reference evidence="23" key="2">
    <citation type="submission" date="2022-08" db="UniProtKB">
        <authorList>
            <consortium name="EnsemblMetazoa"/>
        </authorList>
    </citation>
    <scope>IDENTIFICATION</scope>
    <source>
        <strain evidence="23">STECLA/ALBI9_A</strain>
    </source>
</reference>
<evidence type="ECO:0000256" key="7">
    <source>
        <dbReference type="ARBA" id="ARBA00022679"/>
    </source>
</evidence>
<feature type="compositionally biased region" description="Basic and acidic residues" evidence="18">
    <location>
        <begin position="1013"/>
        <end position="1036"/>
    </location>
</feature>
<keyword evidence="9" id="KW-0677">Repeat</keyword>
<feature type="domain" description="H15" evidence="20">
    <location>
        <begin position="90"/>
        <end position="162"/>
    </location>
</feature>
<feature type="compositionally biased region" description="Basic and acidic residues" evidence="18">
    <location>
        <begin position="1341"/>
        <end position="1351"/>
    </location>
</feature>
<keyword evidence="13" id="KW-0156">Chromatin regulator</keyword>
<evidence type="ECO:0000259" key="22">
    <source>
        <dbReference type="PROSITE" id="PS52014"/>
    </source>
</evidence>
<feature type="compositionally biased region" description="Basic and acidic residues" evidence="18">
    <location>
        <begin position="319"/>
        <end position="328"/>
    </location>
</feature>
<evidence type="ECO:0000256" key="10">
    <source>
        <dbReference type="ARBA" id="ARBA00022771"/>
    </source>
</evidence>
<feature type="compositionally biased region" description="Low complexity" evidence="18">
    <location>
        <begin position="1360"/>
        <end position="1376"/>
    </location>
</feature>
<dbReference type="FunFam" id="3.30.60.60:FF:000002">
    <property type="entry name" value="Histone acetyltransferase"/>
    <property type="match status" value="1"/>
</dbReference>
<feature type="compositionally biased region" description="Low complexity" evidence="18">
    <location>
        <begin position="1687"/>
        <end position="1703"/>
    </location>
</feature>
<dbReference type="PANTHER" id="PTHR10615:SF217">
    <property type="entry name" value="HISTONE ACETYLTRANSFERASE"/>
    <property type="match status" value="1"/>
</dbReference>
<keyword evidence="14" id="KW-0007">Acetylation</keyword>
<dbReference type="Pfam" id="PF21524">
    <property type="entry name" value="SAMD1_WH"/>
    <property type="match status" value="1"/>
</dbReference>
<keyword evidence="8" id="KW-0479">Metal-binding</keyword>
<dbReference type="GO" id="GO:0006334">
    <property type="term" value="P:nucleosome assembly"/>
    <property type="evidence" value="ECO:0007669"/>
    <property type="project" value="InterPro"/>
</dbReference>
<evidence type="ECO:0000256" key="18">
    <source>
        <dbReference type="SAM" id="MobiDB-lite"/>
    </source>
</evidence>
<feature type="compositionally biased region" description="Polar residues" evidence="18">
    <location>
        <begin position="2298"/>
        <end position="2307"/>
    </location>
</feature>
<feature type="compositionally biased region" description="Low complexity" evidence="18">
    <location>
        <begin position="2486"/>
        <end position="2495"/>
    </location>
</feature>
<evidence type="ECO:0000256" key="14">
    <source>
        <dbReference type="ARBA" id="ARBA00022990"/>
    </source>
</evidence>
<keyword evidence="16" id="KW-0539">Nucleus</keyword>
<proteinExistence type="inferred from homology"/>
<protein>
    <recommendedName>
        <fullName evidence="3">histone acetyltransferase</fullName>
        <ecNumber evidence="3">2.3.1.48</ecNumber>
    </recommendedName>
</protein>
<feature type="compositionally biased region" description="Acidic residues" evidence="18">
    <location>
        <begin position="883"/>
        <end position="893"/>
    </location>
</feature>
<dbReference type="SMART" id="SM00249">
    <property type="entry name" value="PHD"/>
    <property type="match status" value="2"/>
</dbReference>
<dbReference type="InterPro" id="IPR040706">
    <property type="entry name" value="Zf-MYST"/>
</dbReference>
<feature type="compositionally biased region" description="Polar residues" evidence="18">
    <location>
        <begin position="1651"/>
        <end position="1666"/>
    </location>
</feature>
<dbReference type="Gene3D" id="1.10.10.10">
    <property type="entry name" value="Winged helix-like DNA-binding domain superfamily/Winged helix DNA-binding domain"/>
    <property type="match status" value="1"/>
</dbReference>
<feature type="compositionally biased region" description="Low complexity" evidence="18">
    <location>
        <begin position="2253"/>
        <end position="2265"/>
    </location>
</feature>
<dbReference type="GO" id="GO:0003677">
    <property type="term" value="F:DNA binding"/>
    <property type="evidence" value="ECO:0007669"/>
    <property type="project" value="InterPro"/>
</dbReference>
<feature type="region of interest" description="Disordered" evidence="18">
    <location>
        <begin position="2598"/>
        <end position="2637"/>
    </location>
</feature>
<comment type="subcellular location">
    <subcellularLocation>
        <location evidence="1">Nucleus</location>
    </subcellularLocation>
</comment>
<dbReference type="InterPro" id="IPR013083">
    <property type="entry name" value="Znf_RING/FYVE/PHD"/>
</dbReference>
<keyword evidence="15" id="KW-0010">Activator</keyword>
<feature type="region of interest" description="Disordered" evidence="18">
    <location>
        <begin position="808"/>
        <end position="1087"/>
    </location>
</feature>
<feature type="region of interest" description="Disordered" evidence="18">
    <location>
        <begin position="318"/>
        <end position="372"/>
    </location>
</feature>
<evidence type="ECO:0000256" key="13">
    <source>
        <dbReference type="ARBA" id="ARBA00022853"/>
    </source>
</evidence>
<dbReference type="Pfam" id="PF00628">
    <property type="entry name" value="PHD"/>
    <property type="match status" value="1"/>
</dbReference>
<comment type="catalytic activity">
    <reaction evidence="17">
        <text>L-lysyl-[protein] + acetyl-CoA = N(6)-acetyl-L-lysyl-[protein] + CoA + H(+)</text>
        <dbReference type="Rhea" id="RHEA:45948"/>
        <dbReference type="Rhea" id="RHEA-COMP:9752"/>
        <dbReference type="Rhea" id="RHEA-COMP:10731"/>
        <dbReference type="ChEBI" id="CHEBI:15378"/>
        <dbReference type="ChEBI" id="CHEBI:29969"/>
        <dbReference type="ChEBI" id="CHEBI:57287"/>
        <dbReference type="ChEBI" id="CHEBI:57288"/>
        <dbReference type="ChEBI" id="CHEBI:61930"/>
        <dbReference type="EC" id="2.3.1.48"/>
    </reaction>
</comment>
<feature type="compositionally biased region" description="Basic residues" evidence="18">
    <location>
        <begin position="167"/>
        <end position="181"/>
    </location>
</feature>
<keyword evidence="5" id="KW-1017">Isopeptide bond</keyword>
<keyword evidence="11" id="KW-0862">Zinc</keyword>
<evidence type="ECO:0000256" key="9">
    <source>
        <dbReference type="ARBA" id="ARBA00022737"/>
    </source>
</evidence>
<feature type="compositionally biased region" description="Polar residues" evidence="18">
    <location>
        <begin position="1924"/>
        <end position="1948"/>
    </location>
</feature>
<feature type="region of interest" description="Disordered" evidence="18">
    <location>
        <begin position="1900"/>
        <end position="2042"/>
    </location>
</feature>
<feature type="region of interest" description="Disordered" evidence="18">
    <location>
        <begin position="1826"/>
        <end position="1879"/>
    </location>
</feature>
<feature type="compositionally biased region" description="Gly residues" evidence="18">
    <location>
        <begin position="2616"/>
        <end position="2635"/>
    </location>
</feature>
<evidence type="ECO:0000256" key="11">
    <source>
        <dbReference type="ARBA" id="ARBA00022833"/>
    </source>
</evidence>
<feature type="compositionally biased region" description="Low complexity" evidence="18">
    <location>
        <begin position="1771"/>
        <end position="1788"/>
    </location>
</feature>
<feature type="compositionally biased region" description="Basic and acidic residues" evidence="18">
    <location>
        <begin position="2006"/>
        <end position="2016"/>
    </location>
</feature>
<dbReference type="PANTHER" id="PTHR10615">
    <property type="entry name" value="HISTONE ACETYLTRANSFERASE"/>
    <property type="match status" value="1"/>
</dbReference>
<dbReference type="FunFam" id="3.40.630.30:FF:000001">
    <property type="entry name" value="Histone acetyltransferase"/>
    <property type="match status" value="1"/>
</dbReference>
<feature type="compositionally biased region" description="Polar residues" evidence="18">
    <location>
        <begin position="1238"/>
        <end position="1252"/>
    </location>
</feature>
<dbReference type="Gene3D" id="3.30.40.10">
    <property type="entry name" value="Zinc/RING finger domain, C3HC4 (zinc finger)"/>
    <property type="match status" value="1"/>
</dbReference>
<feature type="compositionally biased region" description="Polar residues" evidence="18">
    <location>
        <begin position="1540"/>
        <end position="1558"/>
    </location>
</feature>
<dbReference type="EnsemblMetazoa" id="AALB008946-RA">
    <property type="protein sequence ID" value="AALB008946-PA"/>
    <property type="gene ID" value="AALB008946"/>
</dbReference>
<feature type="compositionally biased region" description="Pro residues" evidence="18">
    <location>
        <begin position="2541"/>
        <end position="2557"/>
    </location>
</feature>
<dbReference type="Pfam" id="PF17772">
    <property type="entry name" value="zf-MYST"/>
    <property type="match status" value="1"/>
</dbReference>
<dbReference type="InterPro" id="IPR001965">
    <property type="entry name" value="Znf_PHD"/>
</dbReference>
<dbReference type="InterPro" id="IPR036390">
    <property type="entry name" value="WH_DNA-bd_sf"/>
</dbReference>
<dbReference type="EC" id="2.3.1.48" evidence="3"/>
<dbReference type="InterPro" id="IPR050603">
    <property type="entry name" value="MYST_HAT"/>
</dbReference>
<evidence type="ECO:0000256" key="17">
    <source>
        <dbReference type="ARBA" id="ARBA00048017"/>
    </source>
</evidence>
<evidence type="ECO:0000256" key="3">
    <source>
        <dbReference type="ARBA" id="ARBA00013184"/>
    </source>
</evidence>
<feature type="domain" description="MYST-type HAT" evidence="21">
    <location>
        <begin position="487"/>
        <end position="776"/>
    </location>
</feature>
<evidence type="ECO:0000256" key="15">
    <source>
        <dbReference type="ARBA" id="ARBA00023159"/>
    </source>
</evidence>
<feature type="compositionally biased region" description="Polar residues" evidence="18">
    <location>
        <begin position="866"/>
        <end position="879"/>
    </location>
</feature>
<feature type="compositionally biased region" description="Basic and acidic residues" evidence="18">
    <location>
        <begin position="808"/>
        <end position="826"/>
    </location>
</feature>
<evidence type="ECO:0000259" key="19">
    <source>
        <dbReference type="PROSITE" id="PS50016"/>
    </source>
</evidence>
<sequence length="2803" mass="298946">MRGNPDDVSPQVWKDWILEAIKRIRFQKQRPSIQRICQAIGSHHKFHEDIVAEKLEEAVEAGAVIKVYNKGLHSYKAPTSAQRRIINVTNESNLSRLVAKAVRDLGEFDGSTQKSIENYVQQTNNLHITPDTDYRSVIRNSLRIALSEQTVLQEGRLYKPGPIFKPQTKRKSTSPKKRGSKHQLDRSVDGSACLVCQEGDGNGSEDEGSEPLTSCNGCGVGLHDSCSTSHCSPGASRHPTAVRLSRLVEKGNVWSCEECNSCDVCADTSQEDDEDEALKGPWLLDCWSCKKYFHLSCLNPPLAETKKPKAPWRCSDCLSHSKDSDRKSSVMRPITSEKKRKRLLTGDNESKGSADTSALPVPYKHPYDSPSEDAMGMNRERYRECICDVAAVTYPKMILIASEKQTLPDGVTPQDVELYKHVREQSTKIVVGVSRSSGKAHGSSGDANSRARHFSPDRHHTQQQHAAMAANSNSSILQHSPSKLMAAQDRCPAAIEFGKYEIETWYSSPFPQEYARLPKLFLCEFCLKYTKSKAVLQRHQDKCSWRNPPGTEIYRHDGVSVFEVDGNANKIYCQNLCLLAKLFLDHKTLYYDVEPFLFYVLTRYDRKGYHLVGYFSKEKHCQQKYNVSCIMTMPQYQRQGYGRFLIDFSYLLSREEGQPGTPEKPLSDLGRVSYYAYWKSTVLNFLQEHRSGIQGGRNAFSLKQISQETGMVIPDIVLALQLLSFIKYRKIDRGGGFKVYQPLICIDWRLVDKQHERMVRARMRLRIEKECLRWTPLFLNSCASYSELEAAGAFDISGIETIAKVDEDVTTKQEESDHETSHHAMVPEDEPEASLGPHHQQRELGKRKRREKGAGSSLNVRDDTVATASTSVSHATRSKTPLDEDNSDGDESPGDVVDVRGASSIATGRKRIRGADKESSTKRASAGGVNTAERLRKRRRFDSDENMEDKSSSSYAAKEEPATAVSGRGSAIRRKRMNLRLSDSEQEGTDKKAHPRGNSRLVVDQQNTNNTVIDEREQEQYGHHDASESGRLRPDVDSNNPTVTSGKRGLGMRNSKRLASASSPANRAETPEPSSSSSTITPSLGLTVEDRIKSSRNSATGTLRQKQHHTIAIEATMASATIPIAAAAAAAATTKSPSSSPGKRSSHSACASPPANNVGKGRHKVGPATIAAAARHKKRSGKKPSHTGVVGDASESSSGEADDEEEEEEMRRPALAAAVATSTAPAATTAVVMKKSPNKSSSDTVNATTAPKSSPRLRDQSVSPDGKRGDNLAVSKRSKPNETVSSNTNSSVAGSKSVANMSPITNENRERPSECASDSVSHGDRHSDSMVNDSSASASREVSRMITDRSPPRKRSSPETSHSVISRTSISSEVTSNQALVPQAHRNEDIIKTSPSKSDKTGDSVILQAPSTAATNVKRDEEQKQAMDSTSAVAATSKSQSSQGAVEIQKPIVTSESGHQTTVGNGVQGATASVINETLVNGVGINEKISVITESKNCLASGTARNQVTSGEPMQRQCEESESLFEKSVEGAPAKDAATAKTNQVEQQSLSVATATQDSQERTTRSSMSADGSDSVMHGGNGTASNNTVSVLKSNENYDKHHHHKDDNRRPKVIVDVPSSTPGAAIGETKDEAPKAASGTGANAVEPDATVTPNEYPTKSSNGEPGIIQQTTQQQASYLPQQPLNQSATTASSTGSTASSNAGVHEMAMHKKKFMKTMESANESGASGAATNSSTTKVATLDTFQTTVATVPDAVEQSSDPMSVIKQNDVASASSSTSQPTAQQSQMQQVIESVVAGNDMNAKEPYSLGTAAHSVPVSTAVDTVKTNVDVKKEKSSSSGSGSNSTTTKVPKNDSSIGATESRQSVKAQTPSTGAATGNGCAAITSTSMAVVTSAASVMSTDTLNSNPYGEIQTIPTKRGKERSNNSVHTGATAANNSAMNQPEDSTTPVTKQSRGSSSSSSEQQVSKRSASSSATNSTVAASKSEGVSASTSVATMTSSSSSASIKRPDTARREAIKNVSSTSLSAPAYGGNGGPQLAGGTTTTNTMNHCKVAPDQQYLMTNSSSKVGNIGLMEGNGAGGTAAINANGGPMPPNMMGTMGSTIGGGSSNMMMHGTTGMGGAVGTPKGSASSSGSEYGNTLMGMNTATNVPCRTDKHPSSKHSAAATVATSMHDPKTTIDLNKVSSQFPSINQLPSYTTSQYWQIDPYYHQGYNLSHLDTGNQKSPNKFHLDLATSMAYGSFPSNLYSTFQHQEQQYQQQVQAQAPTPTPPTYHTKERGSNVKADRKDGTTTAKHGKSKSSSVANASTGADDATKQQQGATATEPSACHGGTVQQQQNLHLMKGAFPVATDPDLHSDNSATGGNAVAADMKTTAIGGAGGTPNDVHSLGVYTPESTSNSVQSLHQYGQCDIDVSQLGLESPASISSDMTSQNSADAIRPPSVVSQHVGPYSDCSVHQQQQQQHQQHQTQMHMSMHTHVPETSPQHPPQQQQQQQQQMTIIANNTGAGASPVSSCAVSSGNNFYVQQQQQSSVSHSGSHTPIPQAPTPAPTPTPTPTPHLEPQSCQGAGAGQLQQQQQQQQGSLSCLSKLQQLTTNVDICNSPVTPPPSAHHAPHPHGPGGAAAGGPAGGGPTGGGANNMVAQNVARNISTPPMHSAQMSTINYHKYYTSNMNVPPTLAAQNAAAAAAAAGAVRRNASSAQIQHMAAAAAANTSSRVSPNVAISTNLMSPYGSLNGYRMTAAQSTGTGGYIGSPAAGFIQNPAQLGPAVQMMNMQSQYQDPSAIQRAQQNSMYSSYSAYLPAMRR</sequence>
<dbReference type="InterPro" id="IPR005818">
    <property type="entry name" value="Histone_H1/H5_H15"/>
</dbReference>
<dbReference type="SUPFAM" id="SSF55729">
    <property type="entry name" value="Acyl-CoA N-acyltransferases (Nat)"/>
    <property type="match status" value="1"/>
</dbReference>
<feature type="region of interest" description="Disordered" evidence="18">
    <location>
        <begin position="158"/>
        <end position="186"/>
    </location>
</feature>
<evidence type="ECO:0000256" key="1">
    <source>
        <dbReference type="ARBA" id="ARBA00004123"/>
    </source>
</evidence>
<dbReference type="InterPro" id="IPR002717">
    <property type="entry name" value="HAT_MYST-type"/>
</dbReference>
<dbReference type="GO" id="GO:0003682">
    <property type="term" value="F:chromatin binding"/>
    <property type="evidence" value="ECO:0007669"/>
    <property type="project" value="TreeGrafter"/>
</dbReference>
<dbReference type="VEuPathDB" id="VectorBase:AALB20_029218"/>
<feature type="compositionally biased region" description="Low complexity" evidence="18">
    <location>
        <begin position="2561"/>
        <end position="2574"/>
    </location>
</feature>
<comment type="similarity">
    <text evidence="2">Belongs to the MYST (SAS/MOZ) family.</text>
</comment>
<dbReference type="GO" id="GO:0008270">
    <property type="term" value="F:zinc ion binding"/>
    <property type="evidence" value="ECO:0007669"/>
    <property type="project" value="UniProtKB-KW"/>
</dbReference>
<dbReference type="InterPro" id="IPR048589">
    <property type="entry name" value="SAMD1-like_WH"/>
</dbReference>
<feature type="compositionally biased region" description="Polar residues" evidence="18">
    <location>
        <begin position="1583"/>
        <end position="1595"/>
    </location>
</feature>
<dbReference type="Gene3D" id="3.30.60.60">
    <property type="entry name" value="N-acetyl transferase-like"/>
    <property type="match status" value="1"/>
</dbReference>
<dbReference type="SUPFAM" id="SSF57903">
    <property type="entry name" value="FYVE/PHD zinc finger"/>
    <property type="match status" value="1"/>
</dbReference>
<dbReference type="InterPro" id="IPR019787">
    <property type="entry name" value="Znf_PHD-finger"/>
</dbReference>
<dbReference type="Pfam" id="PF01853">
    <property type="entry name" value="MOZ_SAS"/>
    <property type="match status" value="1"/>
</dbReference>
<dbReference type="STRING" id="7167.A0A182FQX5"/>
<dbReference type="VEuPathDB" id="VectorBase:AALB008946"/>
<feature type="domain" description="SAMD1-like winged helix (WH)" evidence="22">
    <location>
        <begin position="5"/>
        <end position="81"/>
    </location>
</feature>
<feature type="compositionally biased region" description="Polar residues" evidence="18">
    <location>
        <begin position="1501"/>
        <end position="1512"/>
    </location>
</feature>
<dbReference type="PROSITE" id="PS52014">
    <property type="entry name" value="SAMD1_WH"/>
    <property type="match status" value="1"/>
</dbReference>
<evidence type="ECO:0000256" key="5">
    <source>
        <dbReference type="ARBA" id="ARBA00022499"/>
    </source>
</evidence>
<dbReference type="InterPro" id="IPR036388">
    <property type="entry name" value="WH-like_DNA-bd_sf"/>
</dbReference>
<feature type="compositionally biased region" description="Low complexity" evidence="18">
    <location>
        <begin position="1133"/>
        <end position="1149"/>
    </location>
</feature>
<dbReference type="Proteomes" id="UP000069272">
    <property type="component" value="Chromosome 2R"/>
</dbReference>
<feature type="compositionally biased region" description="Low complexity" evidence="18">
    <location>
        <begin position="2524"/>
        <end position="2540"/>
    </location>
</feature>
<evidence type="ECO:0000256" key="8">
    <source>
        <dbReference type="ARBA" id="ARBA00022723"/>
    </source>
</evidence>
<feature type="compositionally biased region" description="Low complexity" evidence="18">
    <location>
        <begin position="2455"/>
        <end position="2475"/>
    </location>
</feature>
<feature type="compositionally biased region" description="Low complexity" evidence="18">
    <location>
        <begin position="1836"/>
        <end position="1847"/>
    </location>
</feature>
<keyword evidence="6" id="KW-0597">Phosphoprotein</keyword>
<evidence type="ECO:0000256" key="2">
    <source>
        <dbReference type="ARBA" id="ARBA00010107"/>
    </source>
</evidence>
<feature type="region of interest" description="Disordered" evidence="18">
    <location>
        <begin position="1133"/>
        <end position="1446"/>
    </location>
</feature>
<dbReference type="InterPro" id="IPR016181">
    <property type="entry name" value="Acyl_CoA_acyltransferase"/>
</dbReference>
<feature type="compositionally biased region" description="Low complexity" evidence="18">
    <location>
        <begin position="1214"/>
        <end position="1232"/>
    </location>
</feature>
<dbReference type="GO" id="GO:0000786">
    <property type="term" value="C:nucleosome"/>
    <property type="evidence" value="ECO:0007669"/>
    <property type="project" value="InterPro"/>
</dbReference>
<evidence type="ECO:0000259" key="21">
    <source>
        <dbReference type="PROSITE" id="PS51726"/>
    </source>
</evidence>
<dbReference type="Gene3D" id="3.40.630.30">
    <property type="match status" value="1"/>
</dbReference>
<feature type="region of interest" description="Disordered" evidence="18">
    <location>
        <begin position="1768"/>
        <end position="1788"/>
    </location>
</feature>
<dbReference type="GO" id="GO:0005634">
    <property type="term" value="C:nucleus"/>
    <property type="evidence" value="ECO:0007669"/>
    <property type="project" value="UniProtKB-SubCell"/>
</dbReference>
<feature type="region of interest" description="Disordered" evidence="18">
    <location>
        <begin position="434"/>
        <end position="465"/>
    </location>
</feature>
<keyword evidence="7" id="KW-0808">Transferase</keyword>
<feature type="compositionally biased region" description="Polar residues" evidence="18">
    <location>
        <begin position="1329"/>
        <end position="1340"/>
    </location>
</feature>
<evidence type="ECO:0000256" key="12">
    <source>
        <dbReference type="ARBA" id="ARBA00022843"/>
    </source>
</evidence>
<feature type="compositionally biased region" description="Basic and acidic residues" evidence="18">
    <location>
        <begin position="2273"/>
        <end position="2288"/>
    </location>
</feature>
<organism evidence="23 24">
    <name type="scientific">Anopheles albimanus</name>
    <name type="common">New world malaria mosquito</name>
    <dbReference type="NCBI Taxonomy" id="7167"/>
    <lineage>
        <taxon>Eukaryota</taxon>
        <taxon>Metazoa</taxon>
        <taxon>Ecdysozoa</taxon>
        <taxon>Arthropoda</taxon>
        <taxon>Hexapoda</taxon>
        <taxon>Insecta</taxon>
        <taxon>Pterygota</taxon>
        <taxon>Neoptera</taxon>
        <taxon>Endopterygota</taxon>
        <taxon>Diptera</taxon>
        <taxon>Nematocera</taxon>
        <taxon>Culicoidea</taxon>
        <taxon>Culicidae</taxon>
        <taxon>Anophelinae</taxon>
        <taxon>Anopheles</taxon>
    </lineage>
</organism>
<evidence type="ECO:0000256" key="4">
    <source>
        <dbReference type="ARBA" id="ARBA00022491"/>
    </source>
</evidence>
<accession>A0A182FQX5</accession>
<feature type="domain" description="PHD-type" evidence="19">
    <location>
        <begin position="259"/>
        <end position="320"/>
    </location>
</feature>
<feature type="compositionally biased region" description="Low complexity" evidence="18">
    <location>
        <begin position="1071"/>
        <end position="1083"/>
    </location>
</feature>
<feature type="compositionally biased region" description="Polar residues" evidence="18">
    <location>
        <begin position="1848"/>
        <end position="1875"/>
    </location>
</feature>
<feature type="region of interest" description="Disordered" evidence="18">
    <location>
        <begin position="1682"/>
        <end position="1703"/>
    </location>
</feature>
<reference evidence="23 24" key="1">
    <citation type="journal article" date="2017" name="G3 (Bethesda)">
        <title>The Physical Genome Mapping of Anopheles albimanus Corrected Scaffold Misassemblies and Identified Interarm Rearrangements in Genus Anopheles.</title>
        <authorList>
            <person name="Artemov G.N."/>
            <person name="Peery A.N."/>
            <person name="Jiang X."/>
            <person name="Tu Z."/>
            <person name="Stegniy V.N."/>
            <person name="Sharakhova M.V."/>
            <person name="Sharakhov I.V."/>
        </authorList>
    </citation>
    <scope>NUCLEOTIDE SEQUENCE [LARGE SCALE GENOMIC DNA]</scope>
    <source>
        <strain evidence="23 24">ALBI9_A</strain>
    </source>
</reference>
<feature type="region of interest" description="Disordered" evidence="18">
    <location>
        <begin position="1501"/>
        <end position="1666"/>
    </location>
</feature>
<dbReference type="PROSITE" id="PS51726">
    <property type="entry name" value="MYST_HAT"/>
    <property type="match status" value="1"/>
</dbReference>
<feature type="compositionally biased region" description="Basic residues" evidence="18">
    <location>
        <begin position="1174"/>
        <end position="1185"/>
    </location>
</feature>